<gene>
    <name evidence="1" type="ORF">Srubr_27450</name>
</gene>
<comment type="caution">
    <text evidence="1">The sequence shown here is derived from an EMBL/GenBank/DDBJ whole genome shotgun (WGS) entry which is preliminary data.</text>
</comment>
<name>A0ABQ3RAM7_STRRR</name>
<keyword evidence="2" id="KW-1185">Reference proteome</keyword>
<sequence>MAEALESLTRDGVRTRPVPVGLRLAHTTVERIRDVLATALSGIDTGLRAYRSTRR</sequence>
<evidence type="ECO:0000313" key="2">
    <source>
        <dbReference type="Proteomes" id="UP000646738"/>
    </source>
</evidence>
<evidence type="ECO:0000313" key="1">
    <source>
        <dbReference type="EMBL" id="GHI52899.1"/>
    </source>
</evidence>
<reference evidence="2" key="1">
    <citation type="submission" date="2023-07" db="EMBL/GenBank/DDBJ databases">
        <title>Whole genome shotgun sequence of Streptomyces achromogenes subsp. rubradiris NBRC 14000.</title>
        <authorList>
            <person name="Komaki H."/>
            <person name="Tamura T."/>
        </authorList>
    </citation>
    <scope>NUCLEOTIDE SEQUENCE [LARGE SCALE GENOMIC DNA]</scope>
    <source>
        <strain evidence="2">NBRC 14000</strain>
    </source>
</reference>
<organism evidence="1 2">
    <name type="scientific">Streptomyces rubradiris</name>
    <name type="common">Streptomyces achromogenes subsp. rubradiris</name>
    <dbReference type="NCBI Taxonomy" id="285531"/>
    <lineage>
        <taxon>Bacteria</taxon>
        <taxon>Bacillati</taxon>
        <taxon>Actinomycetota</taxon>
        <taxon>Actinomycetes</taxon>
        <taxon>Kitasatosporales</taxon>
        <taxon>Streptomycetaceae</taxon>
        <taxon>Streptomyces</taxon>
    </lineage>
</organism>
<protein>
    <submittedName>
        <fullName evidence="1">Uncharacterized protein</fullName>
    </submittedName>
</protein>
<proteinExistence type="predicted"/>
<accession>A0ABQ3RAM7</accession>
<dbReference type="Proteomes" id="UP000646738">
    <property type="component" value="Unassembled WGS sequence"/>
</dbReference>
<dbReference type="EMBL" id="BNEA01000013">
    <property type="protein sequence ID" value="GHI52899.1"/>
    <property type="molecule type" value="Genomic_DNA"/>
</dbReference>